<comment type="caution">
    <text evidence="2">The sequence shown here is derived from an EMBL/GenBank/DDBJ whole genome shotgun (WGS) entry which is preliminary data.</text>
</comment>
<evidence type="ECO:0000313" key="3">
    <source>
        <dbReference type="Proteomes" id="UP000284202"/>
    </source>
</evidence>
<dbReference type="Gene3D" id="3.40.50.1240">
    <property type="entry name" value="Phosphoglycerate mutase-like"/>
    <property type="match status" value="1"/>
</dbReference>
<name>A0A418SYC6_9RHOB</name>
<dbReference type="GO" id="GO:0016791">
    <property type="term" value="F:phosphatase activity"/>
    <property type="evidence" value="ECO:0007669"/>
    <property type="project" value="TreeGrafter"/>
</dbReference>
<organism evidence="2 3">
    <name type="scientific">Paracoccus onubensis</name>
    <dbReference type="NCBI Taxonomy" id="1675788"/>
    <lineage>
        <taxon>Bacteria</taxon>
        <taxon>Pseudomonadati</taxon>
        <taxon>Pseudomonadota</taxon>
        <taxon>Alphaproteobacteria</taxon>
        <taxon>Rhodobacterales</taxon>
        <taxon>Paracoccaceae</taxon>
        <taxon>Paracoccus</taxon>
    </lineage>
</organism>
<protein>
    <submittedName>
        <fullName evidence="2">Histidine phosphatase family protein</fullName>
    </submittedName>
</protein>
<dbReference type="PANTHER" id="PTHR48100">
    <property type="entry name" value="BROAD-SPECIFICITY PHOSPHATASE YOR283W-RELATED"/>
    <property type="match status" value="1"/>
</dbReference>
<feature type="binding site" evidence="1">
    <location>
        <begin position="2"/>
        <end position="9"/>
    </location>
    <ligand>
        <name>substrate</name>
    </ligand>
</feature>
<dbReference type="CDD" id="cd07067">
    <property type="entry name" value="HP_PGM_like"/>
    <property type="match status" value="1"/>
</dbReference>
<dbReference type="InterPro" id="IPR050275">
    <property type="entry name" value="PGM_Phosphatase"/>
</dbReference>
<gene>
    <name evidence="2" type="ORF">D3P04_09425</name>
</gene>
<sequence>MRHGQTEWNRAGRLQGLRDSALTARGLAQAGRQARLIADIGAARYSSPQGRAVRTAEIVFGGMSFATDHRLREIDVGEFTGHLLEDLQRQRPELFTGAPIDWYDRTPGGEHLEQLSARCHGFLADLPGPALIVTHGITLRMLRIHALGWPLSRIGELTVEQGAVHVIRNAAQEVWR</sequence>
<dbReference type="OrthoDB" id="9781415at2"/>
<dbReference type="SMART" id="SM00855">
    <property type="entry name" value="PGAM"/>
    <property type="match status" value="1"/>
</dbReference>
<accession>A0A418SYC6</accession>
<dbReference type="EMBL" id="QZCG01000005">
    <property type="protein sequence ID" value="RJE85945.1"/>
    <property type="molecule type" value="Genomic_DNA"/>
</dbReference>
<reference evidence="3" key="1">
    <citation type="submission" date="2018-09" db="EMBL/GenBank/DDBJ databases">
        <title>Acidovorax cavernicola nov. sp. isolated from Gruta de las Maravillas (Aracena, Spain).</title>
        <authorList>
            <person name="Jurado V."/>
            <person name="Gutierrez-Patricio S."/>
            <person name="Gonzalez-Pimentel J.L."/>
            <person name="Miller A.Z."/>
            <person name="Laiz L."/>
            <person name="Saiz-Jimenez C."/>
        </authorList>
    </citation>
    <scope>NUCLEOTIDE SEQUENCE [LARGE SCALE GENOMIC DNA]</scope>
    <source>
        <strain evidence="3">1011MAR3C25</strain>
    </source>
</reference>
<keyword evidence="3" id="KW-1185">Reference proteome</keyword>
<evidence type="ECO:0000313" key="2">
    <source>
        <dbReference type="EMBL" id="RJE85945.1"/>
    </source>
</evidence>
<dbReference type="Proteomes" id="UP000284202">
    <property type="component" value="Unassembled WGS sequence"/>
</dbReference>
<dbReference type="PIRSF" id="PIRSF000709">
    <property type="entry name" value="6PFK_2-Ptase"/>
    <property type="match status" value="1"/>
</dbReference>
<evidence type="ECO:0000256" key="1">
    <source>
        <dbReference type="PIRSR" id="PIRSR613078-2"/>
    </source>
</evidence>
<dbReference type="GO" id="GO:0005737">
    <property type="term" value="C:cytoplasm"/>
    <property type="evidence" value="ECO:0007669"/>
    <property type="project" value="TreeGrafter"/>
</dbReference>
<dbReference type="PANTHER" id="PTHR48100:SF1">
    <property type="entry name" value="HISTIDINE PHOSPHATASE FAMILY PROTEIN-RELATED"/>
    <property type="match status" value="1"/>
</dbReference>
<feature type="binding site" evidence="1">
    <location>
        <position position="51"/>
    </location>
    <ligand>
        <name>substrate</name>
    </ligand>
</feature>
<dbReference type="InterPro" id="IPR013078">
    <property type="entry name" value="His_Pase_superF_clade-1"/>
</dbReference>
<dbReference type="InterPro" id="IPR029033">
    <property type="entry name" value="His_PPase_superfam"/>
</dbReference>
<dbReference type="SUPFAM" id="SSF53254">
    <property type="entry name" value="Phosphoglycerate mutase-like"/>
    <property type="match status" value="1"/>
</dbReference>
<dbReference type="RefSeq" id="WP_119748150.1">
    <property type="nucleotide sequence ID" value="NZ_QZCG01000005.1"/>
</dbReference>
<proteinExistence type="predicted"/>
<dbReference type="AlphaFoldDB" id="A0A418SYC6"/>
<dbReference type="Pfam" id="PF00300">
    <property type="entry name" value="His_Phos_1"/>
    <property type="match status" value="1"/>
</dbReference>